<dbReference type="PROSITE" id="PS00041">
    <property type="entry name" value="HTH_ARAC_FAMILY_1"/>
    <property type="match status" value="1"/>
</dbReference>
<evidence type="ECO:0000313" key="6">
    <source>
        <dbReference type="Proteomes" id="UP000199315"/>
    </source>
</evidence>
<keyword evidence="6" id="KW-1185">Reference proteome</keyword>
<gene>
    <name evidence="5" type="ORF">SAMN05421730_1001516</name>
</gene>
<evidence type="ECO:0000259" key="4">
    <source>
        <dbReference type="PROSITE" id="PS01124"/>
    </source>
</evidence>
<dbReference type="InterPro" id="IPR018060">
    <property type="entry name" value="HTH_AraC"/>
</dbReference>
<dbReference type="SMART" id="SM00342">
    <property type="entry name" value="HTH_ARAC"/>
    <property type="match status" value="1"/>
</dbReference>
<dbReference type="AlphaFoldDB" id="A0A1D3TPM0"/>
<dbReference type="EMBL" id="FMKA01000001">
    <property type="protein sequence ID" value="SCP95374.1"/>
    <property type="molecule type" value="Genomic_DNA"/>
</dbReference>
<dbReference type="RefSeq" id="WP_169823566.1">
    <property type="nucleotide sequence ID" value="NZ_FMKA01000001.1"/>
</dbReference>
<protein>
    <submittedName>
        <fullName evidence="5">AraC-type DNA-binding protein</fullName>
    </submittedName>
</protein>
<name>A0A1D3TPM0_9FIRM</name>
<keyword evidence="3" id="KW-0804">Transcription</keyword>
<evidence type="ECO:0000313" key="5">
    <source>
        <dbReference type="EMBL" id="SCP95374.1"/>
    </source>
</evidence>
<dbReference type="GO" id="GO:0003700">
    <property type="term" value="F:DNA-binding transcription factor activity"/>
    <property type="evidence" value="ECO:0007669"/>
    <property type="project" value="InterPro"/>
</dbReference>
<dbReference type="Pfam" id="PF12833">
    <property type="entry name" value="HTH_18"/>
    <property type="match status" value="1"/>
</dbReference>
<reference evidence="5 6" key="1">
    <citation type="submission" date="2016-09" db="EMBL/GenBank/DDBJ databases">
        <authorList>
            <person name="Capua I."/>
            <person name="De Benedictis P."/>
            <person name="Joannis T."/>
            <person name="Lombin L.H."/>
            <person name="Cattoli G."/>
        </authorList>
    </citation>
    <scope>NUCLEOTIDE SEQUENCE [LARGE SCALE GENOMIC DNA]</scope>
    <source>
        <strain evidence="5 6">GluBS11</strain>
    </source>
</reference>
<dbReference type="PANTHER" id="PTHR43280">
    <property type="entry name" value="ARAC-FAMILY TRANSCRIPTIONAL REGULATOR"/>
    <property type="match status" value="1"/>
</dbReference>
<dbReference type="GO" id="GO:0043565">
    <property type="term" value="F:sequence-specific DNA binding"/>
    <property type="evidence" value="ECO:0007669"/>
    <property type="project" value="InterPro"/>
</dbReference>
<evidence type="ECO:0000256" key="3">
    <source>
        <dbReference type="ARBA" id="ARBA00023163"/>
    </source>
</evidence>
<dbReference type="Proteomes" id="UP000199315">
    <property type="component" value="Unassembled WGS sequence"/>
</dbReference>
<sequence>MNIEMKKDVIYRCIGSDFTNGILACGFMTKPTHDHSQYEFCIDYYSCFLLLSGSGHYYTDENQKMPIQAGDLIQRIPDVCHSTEITPDGTWLEFFISFGRSTYDYLCSLDLLPIDTPVITAGYDEITIQKLSHLLSKLKESEDKELPYLSLQAQELVLSLLSSKQKTSSKDSRIESLEEACRLLASDIDKLVSLETIASSLNMSYENFRKLFLKHTGLSPNRYRIEQRIKHAKLMLLSGISIKETALLTGYADTYSFTKQFTHTAGISPGRYVKESKLKT</sequence>
<dbReference type="Gene3D" id="1.10.10.60">
    <property type="entry name" value="Homeodomain-like"/>
    <property type="match status" value="2"/>
</dbReference>
<dbReference type="STRING" id="1619234.SAMN05421730_1001516"/>
<accession>A0A1D3TPM0</accession>
<organism evidence="5 6">
    <name type="scientific">Anaerobium acetethylicum</name>
    <dbReference type="NCBI Taxonomy" id="1619234"/>
    <lineage>
        <taxon>Bacteria</taxon>
        <taxon>Bacillati</taxon>
        <taxon>Bacillota</taxon>
        <taxon>Clostridia</taxon>
        <taxon>Lachnospirales</taxon>
        <taxon>Lachnospiraceae</taxon>
        <taxon>Anaerobium</taxon>
    </lineage>
</organism>
<dbReference type="SUPFAM" id="SSF46689">
    <property type="entry name" value="Homeodomain-like"/>
    <property type="match status" value="2"/>
</dbReference>
<dbReference type="InterPro" id="IPR018062">
    <property type="entry name" value="HTH_AraC-typ_CS"/>
</dbReference>
<dbReference type="InterPro" id="IPR009057">
    <property type="entry name" value="Homeodomain-like_sf"/>
</dbReference>
<dbReference type="PROSITE" id="PS01124">
    <property type="entry name" value="HTH_ARAC_FAMILY_2"/>
    <property type="match status" value="1"/>
</dbReference>
<feature type="domain" description="HTH araC/xylS-type" evidence="4">
    <location>
        <begin position="178"/>
        <end position="275"/>
    </location>
</feature>
<dbReference type="PANTHER" id="PTHR43280:SF2">
    <property type="entry name" value="HTH-TYPE TRANSCRIPTIONAL REGULATOR EXSA"/>
    <property type="match status" value="1"/>
</dbReference>
<keyword evidence="2 5" id="KW-0238">DNA-binding</keyword>
<keyword evidence="1" id="KW-0805">Transcription regulation</keyword>
<evidence type="ECO:0000256" key="1">
    <source>
        <dbReference type="ARBA" id="ARBA00023015"/>
    </source>
</evidence>
<dbReference type="InterPro" id="IPR037923">
    <property type="entry name" value="HTH-like"/>
</dbReference>
<evidence type="ECO:0000256" key="2">
    <source>
        <dbReference type="ARBA" id="ARBA00023125"/>
    </source>
</evidence>
<proteinExistence type="predicted"/>
<dbReference type="SUPFAM" id="SSF51215">
    <property type="entry name" value="Regulatory protein AraC"/>
    <property type="match status" value="1"/>
</dbReference>